<reference evidence="1 2" key="1">
    <citation type="submission" date="2024-09" db="EMBL/GenBank/DDBJ databases">
        <authorList>
            <person name="Sun Q."/>
            <person name="Mori K."/>
        </authorList>
    </citation>
    <scope>NUCLEOTIDE SEQUENCE [LARGE SCALE GENOMIC DNA]</scope>
    <source>
        <strain evidence="1 2">CCM 7228</strain>
    </source>
</reference>
<evidence type="ECO:0000313" key="2">
    <source>
        <dbReference type="Proteomes" id="UP001589854"/>
    </source>
</evidence>
<dbReference type="Proteomes" id="UP001589854">
    <property type="component" value="Unassembled WGS sequence"/>
</dbReference>
<keyword evidence="2" id="KW-1185">Reference proteome</keyword>
<dbReference type="EMBL" id="JBHLVO010000003">
    <property type="protein sequence ID" value="MFC0271130.1"/>
    <property type="molecule type" value="Genomic_DNA"/>
</dbReference>
<comment type="caution">
    <text evidence="1">The sequence shown here is derived from an EMBL/GenBank/DDBJ whole genome shotgun (WGS) entry which is preliminary data.</text>
</comment>
<organism evidence="1 2">
    <name type="scientific">Metabacillus herbersteinensis</name>
    <dbReference type="NCBI Taxonomy" id="283816"/>
    <lineage>
        <taxon>Bacteria</taxon>
        <taxon>Bacillati</taxon>
        <taxon>Bacillota</taxon>
        <taxon>Bacilli</taxon>
        <taxon>Bacillales</taxon>
        <taxon>Bacillaceae</taxon>
        <taxon>Metabacillus</taxon>
    </lineage>
</organism>
<protein>
    <submittedName>
        <fullName evidence="1">Gp15 family bacteriophage protein</fullName>
    </submittedName>
</protein>
<accession>A0ABV6GBU1</accession>
<sequence>MTSRLTSAFEDCFEYDGTAFHLNMAFDNVLKVFELFDDDNFSEEEKFFIFFEMMVSNYNDLGNKEIQELCALYEFILNDFIGVAEKSDGEQQKIMDFQKDAGLIYASFLSEYDMDLYEQHGKLHWSKFRELLTNLSDKTAFKKAIGYRVMKLPSAKDTSDEYRNHIIKMKQTYALEDELQSIDDAFDALAHTFKANAKVVIDNG</sequence>
<dbReference type="RefSeq" id="WP_378931842.1">
    <property type="nucleotide sequence ID" value="NZ_JBHLVO010000003.1"/>
</dbReference>
<evidence type="ECO:0000313" key="1">
    <source>
        <dbReference type="EMBL" id="MFC0271130.1"/>
    </source>
</evidence>
<proteinExistence type="predicted"/>
<gene>
    <name evidence="1" type="ORF">ACFFIX_06650</name>
</gene>
<name>A0ABV6GBU1_9BACI</name>
<dbReference type="Pfam" id="PF06854">
    <property type="entry name" value="Phage_Gp15"/>
    <property type="match status" value="1"/>
</dbReference>
<dbReference type="InterPro" id="IPR009660">
    <property type="entry name" value="Phage_A500_Gp15"/>
</dbReference>